<dbReference type="Gene3D" id="3.30.2310.20">
    <property type="entry name" value="RelE-like"/>
    <property type="match status" value="1"/>
</dbReference>
<dbReference type="AlphaFoldDB" id="A0A932VQT2"/>
<dbReference type="InterPro" id="IPR007712">
    <property type="entry name" value="RelE/ParE_toxin"/>
</dbReference>
<dbReference type="EMBL" id="JACQCR010000012">
    <property type="protein sequence ID" value="MBI3630825.1"/>
    <property type="molecule type" value="Genomic_DNA"/>
</dbReference>
<reference evidence="2" key="1">
    <citation type="submission" date="2020-07" db="EMBL/GenBank/DDBJ databases">
        <title>Huge and variable diversity of episymbiotic CPR bacteria and DPANN archaea in groundwater ecosystems.</title>
        <authorList>
            <person name="He C.Y."/>
            <person name="Keren R."/>
            <person name="Whittaker M."/>
            <person name="Farag I.F."/>
            <person name="Doudna J."/>
            <person name="Cate J.H.D."/>
            <person name="Banfield J.F."/>
        </authorList>
    </citation>
    <scope>NUCLEOTIDE SEQUENCE</scope>
    <source>
        <strain evidence="2">NC_groundwater_973_Pr1_S-0.2um_54_13</strain>
    </source>
</reference>
<organism evidence="2 3">
    <name type="scientific">Candidatus Sungiibacteriota bacterium</name>
    <dbReference type="NCBI Taxonomy" id="2750080"/>
    <lineage>
        <taxon>Bacteria</taxon>
        <taxon>Candidatus Sungiibacteriota</taxon>
    </lineage>
</organism>
<protein>
    <submittedName>
        <fullName evidence="2">Type II toxin-antitoxin system RelE/ParE family toxin</fullName>
    </submittedName>
</protein>
<dbReference type="PANTHER" id="PTHR38813:SF1">
    <property type="entry name" value="TOXIN RELE1-RELATED"/>
    <property type="match status" value="1"/>
</dbReference>
<dbReference type="PANTHER" id="PTHR38813">
    <property type="match status" value="1"/>
</dbReference>
<dbReference type="InterPro" id="IPR052747">
    <property type="entry name" value="TA_system_RelE_toxin"/>
</dbReference>
<gene>
    <name evidence="2" type="ORF">HY221_00610</name>
</gene>
<evidence type="ECO:0000256" key="1">
    <source>
        <dbReference type="ARBA" id="ARBA00022649"/>
    </source>
</evidence>
<accession>A0A932VQT2</accession>
<dbReference type="Proteomes" id="UP000753196">
    <property type="component" value="Unassembled WGS sequence"/>
</dbReference>
<dbReference type="Pfam" id="PF05016">
    <property type="entry name" value="ParE_toxin"/>
    <property type="match status" value="1"/>
</dbReference>
<evidence type="ECO:0000313" key="3">
    <source>
        <dbReference type="Proteomes" id="UP000753196"/>
    </source>
</evidence>
<proteinExistence type="predicted"/>
<evidence type="ECO:0000313" key="2">
    <source>
        <dbReference type="EMBL" id="MBI3630825.1"/>
    </source>
</evidence>
<dbReference type="InterPro" id="IPR035093">
    <property type="entry name" value="RelE/ParE_toxin_dom_sf"/>
</dbReference>
<sequence>MSWHVVLTDAARKELRRLSQEDQARFDAVISAREENPFQGDIVKLGGESNRWRRRVGAYRILYNLVSDERGIFIYDIKKRTSKTY</sequence>
<keyword evidence="1" id="KW-1277">Toxin-antitoxin system</keyword>
<dbReference type="SUPFAM" id="SSF143011">
    <property type="entry name" value="RelE-like"/>
    <property type="match status" value="1"/>
</dbReference>
<name>A0A932VQT2_9BACT</name>
<comment type="caution">
    <text evidence="2">The sequence shown here is derived from an EMBL/GenBank/DDBJ whole genome shotgun (WGS) entry which is preliminary data.</text>
</comment>